<keyword evidence="2 6" id="KW-0121">Carboxypeptidase</keyword>
<proteinExistence type="inferred from homology"/>
<dbReference type="EC" id="3.4.16.-" evidence="6"/>
<keyword evidence="5" id="KW-0325">Glycoprotein</keyword>
<dbReference type="PROSITE" id="PS00131">
    <property type="entry name" value="CARBOXYPEPT_SER_SER"/>
    <property type="match status" value="1"/>
</dbReference>
<dbReference type="PRINTS" id="PR00724">
    <property type="entry name" value="CRBOXYPTASEC"/>
</dbReference>
<gene>
    <name evidence="8" type="ORF">SBOR_3228</name>
</gene>
<dbReference type="GO" id="GO:0000324">
    <property type="term" value="C:fungal-type vacuole"/>
    <property type="evidence" value="ECO:0007669"/>
    <property type="project" value="TreeGrafter"/>
</dbReference>
<keyword evidence="7" id="KW-0812">Transmembrane</keyword>
<evidence type="ECO:0000256" key="4">
    <source>
        <dbReference type="ARBA" id="ARBA00022801"/>
    </source>
</evidence>
<dbReference type="Pfam" id="PF00450">
    <property type="entry name" value="Peptidase_S10"/>
    <property type="match status" value="1"/>
</dbReference>
<evidence type="ECO:0000313" key="8">
    <source>
        <dbReference type="EMBL" id="ESZ96396.1"/>
    </source>
</evidence>
<keyword evidence="3 6" id="KW-0645">Protease</keyword>
<evidence type="ECO:0000256" key="1">
    <source>
        <dbReference type="ARBA" id="ARBA00009431"/>
    </source>
</evidence>
<dbReference type="InterPro" id="IPR001563">
    <property type="entry name" value="Peptidase_S10"/>
</dbReference>
<dbReference type="STRING" id="1432307.W9CKM8"/>
<dbReference type="EMBL" id="AYSA01000138">
    <property type="protein sequence ID" value="ESZ96396.1"/>
    <property type="molecule type" value="Genomic_DNA"/>
</dbReference>
<protein>
    <recommendedName>
        <fullName evidence="6">Carboxypeptidase</fullName>
        <ecNumber evidence="6">3.4.16.-</ecNumber>
    </recommendedName>
</protein>
<dbReference type="InterPro" id="IPR029058">
    <property type="entry name" value="AB_hydrolase_fold"/>
</dbReference>
<keyword evidence="7" id="KW-0472">Membrane</keyword>
<dbReference type="PROSITE" id="PS00560">
    <property type="entry name" value="CARBOXYPEPT_SER_HIS"/>
    <property type="match status" value="1"/>
</dbReference>
<accession>W9CKM8</accession>
<dbReference type="InterPro" id="IPR018202">
    <property type="entry name" value="Ser_caboxypep_ser_AS"/>
</dbReference>
<dbReference type="PANTHER" id="PTHR11802">
    <property type="entry name" value="SERINE PROTEASE FAMILY S10 SERINE CARBOXYPEPTIDASE"/>
    <property type="match status" value="1"/>
</dbReference>
<evidence type="ECO:0000256" key="2">
    <source>
        <dbReference type="ARBA" id="ARBA00022645"/>
    </source>
</evidence>
<dbReference type="GO" id="GO:0006508">
    <property type="term" value="P:proteolysis"/>
    <property type="evidence" value="ECO:0007669"/>
    <property type="project" value="UniProtKB-KW"/>
</dbReference>
<name>W9CKM8_SCLBF</name>
<evidence type="ECO:0000313" key="9">
    <source>
        <dbReference type="Proteomes" id="UP000019487"/>
    </source>
</evidence>
<keyword evidence="4 6" id="KW-0378">Hydrolase</keyword>
<dbReference type="Proteomes" id="UP000019487">
    <property type="component" value="Unassembled WGS sequence"/>
</dbReference>
<keyword evidence="9" id="KW-1185">Reference proteome</keyword>
<dbReference type="GO" id="GO:0004185">
    <property type="term" value="F:serine-type carboxypeptidase activity"/>
    <property type="evidence" value="ECO:0007669"/>
    <property type="project" value="UniProtKB-UniRule"/>
</dbReference>
<reference evidence="8 9" key="1">
    <citation type="journal article" date="2014" name="Genome Announc.">
        <title>Draft genome sequence of Sclerotinia borealis, a psychrophilic plant pathogenic fungus.</title>
        <authorList>
            <person name="Mardanov A.V."/>
            <person name="Beletsky A.V."/>
            <person name="Kadnikov V.V."/>
            <person name="Ignatov A.N."/>
            <person name="Ravin N.V."/>
        </authorList>
    </citation>
    <scope>NUCLEOTIDE SEQUENCE [LARGE SCALE GENOMIC DNA]</scope>
    <source>
        <strain evidence="9">F-4157</strain>
    </source>
</reference>
<keyword evidence="7" id="KW-1133">Transmembrane helix</keyword>
<evidence type="ECO:0000256" key="6">
    <source>
        <dbReference type="RuleBase" id="RU361156"/>
    </source>
</evidence>
<organism evidence="8 9">
    <name type="scientific">Sclerotinia borealis (strain F-4128)</name>
    <dbReference type="NCBI Taxonomy" id="1432307"/>
    <lineage>
        <taxon>Eukaryota</taxon>
        <taxon>Fungi</taxon>
        <taxon>Dikarya</taxon>
        <taxon>Ascomycota</taxon>
        <taxon>Pezizomycotina</taxon>
        <taxon>Leotiomycetes</taxon>
        <taxon>Helotiales</taxon>
        <taxon>Sclerotiniaceae</taxon>
        <taxon>Sclerotinia</taxon>
    </lineage>
</organism>
<sequence length="725" mass="78386">MAVELGCRLGNRITFSFDITNLNRYGSHIQLKMATVTRTNSKPVPLSQVRCKETLQAENAGSSFYYCRPNTYFVQHVEGITSPVDGNITISYKTPPTGTCQTVFDTQEQYTGWVNIPGSYATNTFFWFISARDPTDQLTIWLNGGPGSSSMIGLFNENGPCEVVQLAQGRFATEARDWGWDRGSNMLYIDQPNQVGFSYDTPTNCSLDLLTSDLYTPQQVLPNSQPADTFLNGTFSSLNVNNTANTTEMAGMAIWHMLQGFLGAFPQYAPNNSSAMNIHLFAESYGGKYGPAFATLWEEQNAKRANGTLSQSKTIEIKLKSLGIINGCVDDLIQAPYYPDFAVNNTFGLTAINPTRAKLAVANFYASGGCKDLITQCRTAVSNQDPTNEGNISSVNGACSNAYNSCLTNVMEPYYDAGRSVYDISHNLPDSFPPSTYLEYLNSAEFQSAIGSPVNYTETNFQVVSAFTSTGDYERKSYVPEIAALLNTGIHVGLMYGDRDYICNWLGGEAISLAIADQASSEYALRFPAAGYAPIITNTSYIGGVVRQFGNLSFSRIYDAGHSIPAYQPETAFQVFARIIMGTSLSTGETINLSVYNTTGPLNATHTTSLPASPTNTCYLRNIPETCTEDERDMIIAGKGAIIDGVLYSASSDYSAPTSTSTVPAGSGSAKTASVTTTTEILTGLFTATATPSPSKSSASPMAKIDFVVLILPIFGALGFSLFFT</sequence>
<dbReference type="OrthoDB" id="443318at2759"/>
<dbReference type="AlphaFoldDB" id="W9CKM8"/>
<dbReference type="Gene3D" id="3.40.50.1820">
    <property type="entry name" value="alpha/beta hydrolase"/>
    <property type="match status" value="1"/>
</dbReference>
<dbReference type="SUPFAM" id="SSF53474">
    <property type="entry name" value="alpha/beta-Hydrolases"/>
    <property type="match status" value="1"/>
</dbReference>
<evidence type="ECO:0000256" key="5">
    <source>
        <dbReference type="ARBA" id="ARBA00023180"/>
    </source>
</evidence>
<comment type="caution">
    <text evidence="8">The sequence shown here is derived from an EMBL/GenBank/DDBJ whole genome shotgun (WGS) entry which is preliminary data.</text>
</comment>
<dbReference type="HOGENOM" id="CLU_008523_10_3_1"/>
<evidence type="ECO:0000256" key="7">
    <source>
        <dbReference type="SAM" id="Phobius"/>
    </source>
</evidence>
<comment type="similarity">
    <text evidence="1 6">Belongs to the peptidase S10 family.</text>
</comment>
<dbReference type="InterPro" id="IPR033124">
    <property type="entry name" value="Ser_caboxypep_his_AS"/>
</dbReference>
<dbReference type="PANTHER" id="PTHR11802:SF404">
    <property type="entry name" value="CARBOXYPEPTIDASE"/>
    <property type="match status" value="1"/>
</dbReference>
<feature type="transmembrane region" description="Helical" evidence="7">
    <location>
        <begin position="705"/>
        <end position="724"/>
    </location>
</feature>
<evidence type="ECO:0000256" key="3">
    <source>
        <dbReference type="ARBA" id="ARBA00022670"/>
    </source>
</evidence>